<protein>
    <submittedName>
        <fullName evidence="4">S1-like domain-containing protein</fullName>
    </submittedName>
</protein>
<proteinExistence type="predicted"/>
<dbReference type="WBParaSite" id="TTAC_0000222401-mRNA-1">
    <property type="protein sequence ID" value="TTAC_0000222401-mRNA-1"/>
    <property type="gene ID" value="TTAC_0000222401"/>
</dbReference>
<keyword evidence="3" id="KW-1185">Reference proteome</keyword>
<dbReference type="AlphaFoldDB" id="A0A0R3WN86"/>
<feature type="compositionally biased region" description="Basic and acidic residues" evidence="1">
    <location>
        <begin position="66"/>
        <end position="82"/>
    </location>
</feature>
<dbReference type="STRING" id="6205.A0A0R3WN86"/>
<dbReference type="Proteomes" id="UP000274429">
    <property type="component" value="Unassembled WGS sequence"/>
</dbReference>
<accession>A0A0R3WN86</accession>
<gene>
    <name evidence="2" type="ORF">TTAC_LOCUS2211</name>
</gene>
<evidence type="ECO:0000313" key="2">
    <source>
        <dbReference type="EMBL" id="VDM19255.1"/>
    </source>
</evidence>
<organism evidence="4">
    <name type="scientific">Hydatigena taeniaeformis</name>
    <name type="common">Feline tapeworm</name>
    <name type="synonym">Taenia taeniaeformis</name>
    <dbReference type="NCBI Taxonomy" id="6205"/>
    <lineage>
        <taxon>Eukaryota</taxon>
        <taxon>Metazoa</taxon>
        <taxon>Spiralia</taxon>
        <taxon>Lophotrochozoa</taxon>
        <taxon>Platyhelminthes</taxon>
        <taxon>Cestoda</taxon>
        <taxon>Eucestoda</taxon>
        <taxon>Cyclophyllidea</taxon>
        <taxon>Taeniidae</taxon>
        <taxon>Hydatigera</taxon>
    </lineage>
</organism>
<name>A0A0R3WN86_HYDTA</name>
<evidence type="ECO:0000313" key="3">
    <source>
        <dbReference type="Proteomes" id="UP000274429"/>
    </source>
</evidence>
<feature type="region of interest" description="Disordered" evidence="1">
    <location>
        <begin position="33"/>
        <end position="82"/>
    </location>
</feature>
<reference evidence="4" key="1">
    <citation type="submission" date="2017-02" db="UniProtKB">
        <authorList>
            <consortium name="WormBaseParasite"/>
        </authorList>
    </citation>
    <scope>IDENTIFICATION</scope>
</reference>
<dbReference type="OrthoDB" id="1738325at2759"/>
<sequence length="82" mass="9055">MPKVKGEVVCLLSDDQVLDLAKSPDWPRIFTYLPEGRTGKSKSDEAYLDADALPPSDPEDSEDYEDKCGSSEESDEACKEIV</sequence>
<dbReference type="EMBL" id="UYWX01000855">
    <property type="protein sequence ID" value="VDM19255.1"/>
    <property type="molecule type" value="Genomic_DNA"/>
</dbReference>
<reference evidence="2 3" key="2">
    <citation type="submission" date="2018-11" db="EMBL/GenBank/DDBJ databases">
        <authorList>
            <consortium name="Pathogen Informatics"/>
        </authorList>
    </citation>
    <scope>NUCLEOTIDE SEQUENCE [LARGE SCALE GENOMIC DNA]</scope>
</reference>
<evidence type="ECO:0000313" key="4">
    <source>
        <dbReference type="WBParaSite" id="TTAC_0000222401-mRNA-1"/>
    </source>
</evidence>
<evidence type="ECO:0000256" key="1">
    <source>
        <dbReference type="SAM" id="MobiDB-lite"/>
    </source>
</evidence>